<dbReference type="PANTHER" id="PTHR30055:SF234">
    <property type="entry name" value="HTH-TYPE TRANSCRIPTIONAL REGULATOR BETI"/>
    <property type="match status" value="1"/>
</dbReference>
<dbReference type="GO" id="GO:0003700">
    <property type="term" value="F:DNA-binding transcription factor activity"/>
    <property type="evidence" value="ECO:0007669"/>
    <property type="project" value="TreeGrafter"/>
</dbReference>
<dbReference type="Gene3D" id="1.10.357.10">
    <property type="entry name" value="Tetracycline Repressor, domain 2"/>
    <property type="match status" value="1"/>
</dbReference>
<feature type="compositionally biased region" description="Basic and acidic residues" evidence="5">
    <location>
        <begin position="1"/>
        <end position="10"/>
    </location>
</feature>
<gene>
    <name evidence="7" type="ORF">F6B43_03170</name>
</gene>
<dbReference type="Pfam" id="PF00440">
    <property type="entry name" value="TetR_N"/>
    <property type="match status" value="1"/>
</dbReference>
<evidence type="ECO:0000313" key="7">
    <source>
        <dbReference type="EMBL" id="KAA9110669.1"/>
    </source>
</evidence>
<keyword evidence="1" id="KW-0805">Transcription regulation</keyword>
<protein>
    <submittedName>
        <fullName evidence="7">TetR/AcrR family transcriptional regulator</fullName>
    </submittedName>
</protein>
<evidence type="ECO:0000256" key="1">
    <source>
        <dbReference type="ARBA" id="ARBA00023015"/>
    </source>
</evidence>
<feature type="region of interest" description="Disordered" evidence="5">
    <location>
        <begin position="1"/>
        <end position="22"/>
    </location>
</feature>
<evidence type="ECO:0000259" key="6">
    <source>
        <dbReference type="PROSITE" id="PS50977"/>
    </source>
</evidence>
<dbReference type="PANTHER" id="PTHR30055">
    <property type="entry name" value="HTH-TYPE TRANSCRIPTIONAL REGULATOR RUTR"/>
    <property type="match status" value="1"/>
</dbReference>
<dbReference type="SUPFAM" id="SSF46689">
    <property type="entry name" value="Homeodomain-like"/>
    <property type="match status" value="1"/>
</dbReference>
<feature type="domain" description="HTH tetR-type" evidence="6">
    <location>
        <begin position="25"/>
        <end position="85"/>
    </location>
</feature>
<dbReference type="Proteomes" id="UP000325827">
    <property type="component" value="Unassembled WGS sequence"/>
</dbReference>
<name>A0A5J5J5H2_9MICO</name>
<dbReference type="InterPro" id="IPR050109">
    <property type="entry name" value="HTH-type_TetR-like_transc_reg"/>
</dbReference>
<evidence type="ECO:0000256" key="4">
    <source>
        <dbReference type="PROSITE-ProRule" id="PRU00335"/>
    </source>
</evidence>
<comment type="caution">
    <text evidence="7">The sequence shown here is derived from an EMBL/GenBank/DDBJ whole genome shotgun (WGS) entry which is preliminary data.</text>
</comment>
<dbReference type="SUPFAM" id="SSF48498">
    <property type="entry name" value="Tetracyclin repressor-like, C-terminal domain"/>
    <property type="match status" value="1"/>
</dbReference>
<dbReference type="PRINTS" id="PR00455">
    <property type="entry name" value="HTHTETR"/>
</dbReference>
<evidence type="ECO:0000313" key="8">
    <source>
        <dbReference type="Proteomes" id="UP000325827"/>
    </source>
</evidence>
<sequence length="249" mass="27780">MGRWRADARDGQANSVKEPTQGRAVRTRQRIIIAAAEVVNESTFDKAGLVDIAARAGVTTGAFYFYFDNKEDIAHAVIESQNAYSQRKATKIVDEGHSLIETLLRVSADFTYDILEDPLVRAGARLTSEVLALSRPPLQPFTEWVAFNTHLLDVGRNENVIDRDLNTHNAAEFIVGSFTGHYLLSTLLHDLAGLPRRILTMWELFLDAAAVTPDTWKERAHDLFLGRPAPQPLNIEQATERHLATAHLL</sequence>
<evidence type="ECO:0000256" key="2">
    <source>
        <dbReference type="ARBA" id="ARBA00023125"/>
    </source>
</evidence>
<reference evidence="8" key="1">
    <citation type="submission" date="2019-09" db="EMBL/GenBank/DDBJ databases">
        <title>Mumia zhuanghuii sp. nov. isolated from the intestinal contents of plateau pika (Ochotona curzoniae) in the Qinghai-Tibet plateau of China.</title>
        <authorList>
            <person name="Tian Z."/>
        </authorList>
    </citation>
    <scope>NUCLEOTIDE SEQUENCE [LARGE SCALE GENOMIC DNA]</scope>
    <source>
        <strain evidence="8">JCM 30598</strain>
    </source>
</reference>
<dbReference type="GO" id="GO:0000976">
    <property type="term" value="F:transcription cis-regulatory region binding"/>
    <property type="evidence" value="ECO:0007669"/>
    <property type="project" value="TreeGrafter"/>
</dbReference>
<dbReference type="InterPro" id="IPR036271">
    <property type="entry name" value="Tet_transcr_reg_TetR-rel_C_sf"/>
</dbReference>
<dbReference type="EMBL" id="VYSA01000001">
    <property type="protein sequence ID" value="KAA9110669.1"/>
    <property type="molecule type" value="Genomic_DNA"/>
</dbReference>
<keyword evidence="2 4" id="KW-0238">DNA-binding</keyword>
<dbReference type="AlphaFoldDB" id="A0A5J5J5H2"/>
<organism evidence="7 8">
    <name type="scientific">Microbacterium rhizomatis</name>
    <dbReference type="NCBI Taxonomy" id="1631477"/>
    <lineage>
        <taxon>Bacteria</taxon>
        <taxon>Bacillati</taxon>
        <taxon>Actinomycetota</taxon>
        <taxon>Actinomycetes</taxon>
        <taxon>Micrococcales</taxon>
        <taxon>Microbacteriaceae</taxon>
        <taxon>Microbacterium</taxon>
    </lineage>
</organism>
<dbReference type="InterPro" id="IPR001647">
    <property type="entry name" value="HTH_TetR"/>
</dbReference>
<proteinExistence type="predicted"/>
<dbReference type="InterPro" id="IPR054126">
    <property type="entry name" value="CprB_TetR_C"/>
</dbReference>
<dbReference type="Pfam" id="PF21935">
    <property type="entry name" value="TetR_C_45"/>
    <property type="match status" value="1"/>
</dbReference>
<keyword evidence="3" id="KW-0804">Transcription</keyword>
<keyword evidence="8" id="KW-1185">Reference proteome</keyword>
<dbReference type="PROSITE" id="PS50977">
    <property type="entry name" value="HTH_TETR_2"/>
    <property type="match status" value="1"/>
</dbReference>
<evidence type="ECO:0000256" key="5">
    <source>
        <dbReference type="SAM" id="MobiDB-lite"/>
    </source>
</evidence>
<accession>A0A5J5J5H2</accession>
<dbReference type="OrthoDB" id="3237195at2"/>
<dbReference type="InterPro" id="IPR047923">
    <property type="entry name" value="ArpA-like"/>
</dbReference>
<evidence type="ECO:0000256" key="3">
    <source>
        <dbReference type="ARBA" id="ARBA00023163"/>
    </source>
</evidence>
<dbReference type="NCBIfam" id="NF041196">
    <property type="entry name" value="ScbR_bind_reg"/>
    <property type="match status" value="1"/>
</dbReference>
<feature type="DNA-binding region" description="H-T-H motif" evidence="4">
    <location>
        <begin position="48"/>
        <end position="67"/>
    </location>
</feature>
<dbReference type="InterPro" id="IPR009057">
    <property type="entry name" value="Homeodomain-like_sf"/>
</dbReference>